<dbReference type="EMBL" id="AB087746">
    <property type="protein sequence ID" value="BAD27241.1"/>
    <property type="molecule type" value="Genomic_DNA"/>
</dbReference>
<reference evidence="20" key="1">
    <citation type="journal article" date="2005" name="Mol. Biol. Evol.">
        <title>Evolution of duplicate control regions in the mitochondrial genomes of metazoa: a case study with Australasian Ixodes ticks.</title>
        <authorList>
            <person name="Shao R."/>
            <person name="Barker S.C."/>
            <person name="Mitani H."/>
            <person name="Aoki Y."/>
            <person name="Fukunaga M."/>
        </authorList>
    </citation>
    <scope>NUCLEOTIDE SEQUENCE</scope>
    <source>
        <strain evidence="20">Ag5</strain>
    </source>
</reference>
<dbReference type="GO" id="GO:0005743">
    <property type="term" value="C:mitochondrial inner membrane"/>
    <property type="evidence" value="ECO:0007669"/>
    <property type="project" value="UniProtKB-SubCell"/>
</dbReference>
<dbReference type="InterPro" id="IPR003917">
    <property type="entry name" value="NADH_UbQ_OxRdtase_chain2"/>
</dbReference>
<evidence type="ECO:0000256" key="6">
    <source>
        <dbReference type="ARBA" id="ARBA00022448"/>
    </source>
</evidence>
<keyword evidence="14 18" id="KW-0830">Ubiquinone</keyword>
<feature type="transmembrane region" description="Helical" evidence="18">
    <location>
        <begin position="137"/>
        <end position="154"/>
    </location>
</feature>
<accession>Q6F6D4</accession>
<feature type="domain" description="NADH:quinone oxidoreductase/Mrp antiporter transmembrane" evidence="19">
    <location>
        <begin position="20"/>
        <end position="265"/>
    </location>
</feature>
<dbReference type="InterPro" id="IPR050175">
    <property type="entry name" value="Complex_I_Subunit_2"/>
</dbReference>
<feature type="transmembrane region" description="Helical" evidence="18">
    <location>
        <begin position="51"/>
        <end position="74"/>
    </location>
</feature>
<evidence type="ECO:0000256" key="7">
    <source>
        <dbReference type="ARBA" id="ARBA00022660"/>
    </source>
</evidence>
<evidence type="ECO:0000256" key="13">
    <source>
        <dbReference type="ARBA" id="ARBA00023027"/>
    </source>
</evidence>
<comment type="function">
    <text evidence="18">Core subunit of the mitochondrial membrane respiratory chain NADH dehydrogenase (Complex I) which catalyzes electron transfer from NADH through the respiratory chain, using ubiquinone as an electron acceptor. Essential for the catalytic activity and assembly of complex I.</text>
</comment>
<evidence type="ECO:0000256" key="4">
    <source>
        <dbReference type="ARBA" id="ARBA00012944"/>
    </source>
</evidence>
<feature type="transmembrane region" description="Helical" evidence="18">
    <location>
        <begin position="295"/>
        <end position="317"/>
    </location>
</feature>
<keyword evidence="6" id="KW-0813">Transport</keyword>
<keyword evidence="13 18" id="KW-0520">NAD</keyword>
<dbReference type="CTD" id="4536"/>
<dbReference type="PRINTS" id="PR01436">
    <property type="entry name" value="NADHDHGNASE2"/>
</dbReference>
<proteinExistence type="inferred from homology"/>
<feature type="transmembrane region" description="Helical" evidence="18">
    <location>
        <begin position="259"/>
        <end position="283"/>
    </location>
</feature>
<feature type="transmembrane region" description="Helical" evidence="18">
    <location>
        <begin position="80"/>
        <end position="102"/>
    </location>
</feature>
<evidence type="ECO:0000256" key="11">
    <source>
        <dbReference type="ARBA" id="ARBA00022982"/>
    </source>
</evidence>
<gene>
    <name evidence="20" type="primary">ND2</name>
</gene>
<dbReference type="GO" id="GO:0008137">
    <property type="term" value="F:NADH dehydrogenase (ubiquinone) activity"/>
    <property type="evidence" value="ECO:0007669"/>
    <property type="project" value="UniProtKB-EC"/>
</dbReference>
<evidence type="ECO:0000256" key="17">
    <source>
        <dbReference type="ARBA" id="ARBA00049551"/>
    </source>
</evidence>
<keyword evidence="16 18" id="KW-0472">Membrane</keyword>
<dbReference type="PANTHER" id="PTHR46552:SF1">
    <property type="entry name" value="NADH-UBIQUINONE OXIDOREDUCTASE CHAIN 2"/>
    <property type="match status" value="1"/>
</dbReference>
<dbReference type="GO" id="GO:0006120">
    <property type="term" value="P:mitochondrial electron transport, NADH to ubiquinone"/>
    <property type="evidence" value="ECO:0007669"/>
    <property type="project" value="InterPro"/>
</dbReference>
<evidence type="ECO:0000256" key="15">
    <source>
        <dbReference type="ARBA" id="ARBA00023128"/>
    </source>
</evidence>
<comment type="function">
    <text evidence="1">Core subunit of the mitochondrial membrane respiratory chain NADH dehydrogenase (Complex I) that is believed to belong to the minimal assembly required for catalysis. Complex I functions in the transfer of electrons from NADH to the respiratory chain. The immediate electron acceptor for the enzyme is believed to be ubiquinone.</text>
</comment>
<dbReference type="AlphaFoldDB" id="Q6F6D4"/>
<evidence type="ECO:0000256" key="3">
    <source>
        <dbReference type="ARBA" id="ARBA00007012"/>
    </source>
</evidence>
<feature type="transmembrane region" description="Helical" evidence="18">
    <location>
        <begin position="226"/>
        <end position="253"/>
    </location>
</feature>
<evidence type="ECO:0000256" key="14">
    <source>
        <dbReference type="ARBA" id="ARBA00023075"/>
    </source>
</evidence>
<evidence type="ECO:0000256" key="16">
    <source>
        <dbReference type="ARBA" id="ARBA00023136"/>
    </source>
</evidence>
<evidence type="ECO:0000256" key="1">
    <source>
        <dbReference type="ARBA" id="ARBA00003257"/>
    </source>
</evidence>
<evidence type="ECO:0000256" key="10">
    <source>
        <dbReference type="ARBA" id="ARBA00022967"/>
    </source>
</evidence>
<dbReference type="GeneID" id="2914147"/>
<evidence type="ECO:0000259" key="19">
    <source>
        <dbReference type="Pfam" id="PF00361"/>
    </source>
</evidence>
<organism evidence="20">
    <name type="scientific">Ixodes uriae</name>
    <name type="common">Seabird tick</name>
    <dbReference type="NCBI Taxonomy" id="59655"/>
    <lineage>
        <taxon>Eukaryota</taxon>
        <taxon>Metazoa</taxon>
        <taxon>Ecdysozoa</taxon>
        <taxon>Arthropoda</taxon>
        <taxon>Chelicerata</taxon>
        <taxon>Arachnida</taxon>
        <taxon>Acari</taxon>
        <taxon>Parasitiformes</taxon>
        <taxon>Ixodida</taxon>
        <taxon>Ixodoidea</taxon>
        <taxon>Ixodidae</taxon>
        <taxon>Ixodinae</taxon>
        <taxon>Ixodes</taxon>
    </lineage>
</organism>
<keyword evidence="15 18" id="KW-0496">Mitochondrion</keyword>
<dbReference type="PANTHER" id="PTHR46552">
    <property type="entry name" value="NADH-UBIQUINONE OXIDOREDUCTASE CHAIN 2"/>
    <property type="match status" value="1"/>
</dbReference>
<keyword evidence="7 18" id="KW-0679">Respiratory chain</keyword>
<name>Q6F6D4_IXOUR</name>
<keyword evidence="12 18" id="KW-1133">Transmembrane helix</keyword>
<evidence type="ECO:0000256" key="9">
    <source>
        <dbReference type="ARBA" id="ARBA00022792"/>
    </source>
</evidence>
<dbReference type="Pfam" id="PF00361">
    <property type="entry name" value="Proton_antipo_M"/>
    <property type="match status" value="1"/>
</dbReference>
<keyword evidence="8 18" id="KW-0812">Transmembrane</keyword>
<evidence type="ECO:0000256" key="8">
    <source>
        <dbReference type="ARBA" id="ARBA00022692"/>
    </source>
</evidence>
<evidence type="ECO:0000256" key="2">
    <source>
        <dbReference type="ARBA" id="ARBA00004448"/>
    </source>
</evidence>
<protein>
    <recommendedName>
        <fullName evidence="5 18">NADH-ubiquinone oxidoreductase chain 2</fullName>
        <ecNumber evidence="4 18">7.1.1.2</ecNumber>
    </recommendedName>
</protein>
<feature type="transmembrane region" description="Helical" evidence="18">
    <location>
        <begin position="185"/>
        <end position="206"/>
    </location>
</feature>
<keyword evidence="11 18" id="KW-0249">Electron transport</keyword>
<keyword evidence="9 18" id="KW-0999">Mitochondrion inner membrane</keyword>
<evidence type="ECO:0000256" key="12">
    <source>
        <dbReference type="ARBA" id="ARBA00022989"/>
    </source>
</evidence>
<evidence type="ECO:0000313" key="20">
    <source>
        <dbReference type="EMBL" id="BAD27241.1"/>
    </source>
</evidence>
<dbReference type="RefSeq" id="YP_054505.1">
    <property type="nucleotide sequence ID" value="NC_006078.1"/>
</dbReference>
<evidence type="ECO:0000256" key="18">
    <source>
        <dbReference type="RuleBase" id="RU003403"/>
    </source>
</evidence>
<comment type="subcellular location">
    <subcellularLocation>
        <location evidence="2 18">Mitochondrion inner membrane</location>
        <topology evidence="2 18">Multi-pass membrane protein</topology>
    </subcellularLocation>
</comment>
<geneLocation type="mitochondrion" evidence="20"/>
<evidence type="ECO:0000256" key="5">
    <source>
        <dbReference type="ARBA" id="ARBA00021008"/>
    </source>
</evidence>
<dbReference type="InterPro" id="IPR001750">
    <property type="entry name" value="ND/Mrp_TM"/>
</dbReference>
<feature type="transmembrane region" description="Helical" evidence="18">
    <location>
        <begin position="161"/>
        <end position="179"/>
    </location>
</feature>
<comment type="catalytic activity">
    <reaction evidence="17 18">
        <text>a ubiquinone + NADH + 5 H(+)(in) = a ubiquinol + NAD(+) + 4 H(+)(out)</text>
        <dbReference type="Rhea" id="RHEA:29091"/>
        <dbReference type="Rhea" id="RHEA-COMP:9565"/>
        <dbReference type="Rhea" id="RHEA-COMP:9566"/>
        <dbReference type="ChEBI" id="CHEBI:15378"/>
        <dbReference type="ChEBI" id="CHEBI:16389"/>
        <dbReference type="ChEBI" id="CHEBI:17976"/>
        <dbReference type="ChEBI" id="CHEBI:57540"/>
        <dbReference type="ChEBI" id="CHEBI:57945"/>
        <dbReference type="EC" id="7.1.1.2"/>
    </reaction>
</comment>
<dbReference type="EC" id="7.1.1.2" evidence="4 18"/>
<feature type="transmembrane region" description="Helical" evidence="18">
    <location>
        <begin position="6"/>
        <end position="30"/>
    </location>
</feature>
<keyword evidence="10 18" id="KW-1278">Translocase</keyword>
<comment type="similarity">
    <text evidence="3 18">Belongs to the complex I subunit 2 family.</text>
</comment>
<sequence>MMNFIFLWMLGLSILMSMSSSSWFSFWLSMEINMMMFIPLMNSKNFLSCNSMINYFIIQSLASSMFLFSSILFFSLKITLFYNIIILSILIKLAAAPFHMWFPQISENISYKSFFLLSTIQKIIPLQILSVFNNNKIILFIVLSATLGTLGGFNQISLRKILAFSSISHLAWMMTLIMINQFYWIIYFMMYFFILLKIIIFLKMNFINTINNFYTKNLLPMNKFQLFSTFMSLGGLPPFMGFFMKLLSIILIINKMPFILVILILSSLGNLYFYSRILFPLVLSYNAMVKNYNVFSINSTTFFLINMTMFIMLLPWVKLL</sequence>